<evidence type="ECO:0000256" key="2">
    <source>
        <dbReference type="SAM" id="Phobius"/>
    </source>
</evidence>
<reference evidence="3 4" key="1">
    <citation type="submission" date="2020-07" db="EMBL/GenBank/DDBJ databases">
        <title>Characterization and genome sequencing of isolate MD1, a novel member within the family Lachnospiraceae.</title>
        <authorList>
            <person name="Rettenmaier R."/>
            <person name="Di Bello L."/>
            <person name="Zinser C."/>
            <person name="Scheitz K."/>
            <person name="Liebl W."/>
            <person name="Zverlov V."/>
        </authorList>
    </citation>
    <scope>NUCLEOTIDE SEQUENCE [LARGE SCALE GENOMIC DNA]</scope>
    <source>
        <strain evidence="3 4">MD1</strain>
    </source>
</reference>
<feature type="coiled-coil region" evidence="1">
    <location>
        <begin position="24"/>
        <end position="95"/>
    </location>
</feature>
<keyword evidence="2" id="KW-1133">Transmembrane helix</keyword>
<organism evidence="3 4">
    <name type="scientific">Variimorphobacter saccharofermentans</name>
    <dbReference type="NCBI Taxonomy" id="2755051"/>
    <lineage>
        <taxon>Bacteria</taxon>
        <taxon>Bacillati</taxon>
        <taxon>Bacillota</taxon>
        <taxon>Clostridia</taxon>
        <taxon>Lachnospirales</taxon>
        <taxon>Lachnospiraceae</taxon>
        <taxon>Variimorphobacter</taxon>
    </lineage>
</organism>
<proteinExistence type="predicted"/>
<keyword evidence="1" id="KW-0175">Coiled coil</keyword>
<dbReference type="AlphaFoldDB" id="A0A839K7H8"/>
<feature type="transmembrane region" description="Helical" evidence="2">
    <location>
        <begin position="177"/>
        <end position="198"/>
    </location>
</feature>
<dbReference type="RefSeq" id="WP_228354161.1">
    <property type="nucleotide sequence ID" value="NZ_JACEGA010000001.1"/>
</dbReference>
<dbReference type="EMBL" id="JACEGA010000001">
    <property type="protein sequence ID" value="MBB2184601.1"/>
    <property type="molecule type" value="Genomic_DNA"/>
</dbReference>
<comment type="caution">
    <text evidence="3">The sequence shown here is derived from an EMBL/GenBank/DDBJ whole genome shotgun (WGS) entry which is preliminary data.</text>
</comment>
<sequence length="368" mass="42249">MDGTSLLSGGVDTLREIKENLLELERCQSESNMLNGEEKQLEKSIQGLEKDIAEEVQSTIKKRRQEIESAFDKQIDKIQSRVKKIQDRRDKSKNAKVSERIKDETSSLRADKQSLRLDAKTLIKQKHIPSLCNTKLYYALYFPGCFTDFLVILSTLLFVLLIIPCGIYFFLLPEEKSIYLIIIYIITVILFGGIYILLGNLTKERHREELLQIRVIRGKIRKNKKVIAAIKRNIKKDKDESTYGLQNFDEEIAKAKQEISEIEAQKKEALYTFDNTTNKIIADEVNGIYEEKLNGLKVEFDRVKSELINSENKIKALTIKTASEYEPFIGKDLMLPDRLDALINIIQAGNATSISEAITVFRQMRSDT</sequence>
<feature type="transmembrane region" description="Helical" evidence="2">
    <location>
        <begin position="149"/>
        <end position="171"/>
    </location>
</feature>
<evidence type="ECO:0000256" key="1">
    <source>
        <dbReference type="SAM" id="Coils"/>
    </source>
</evidence>
<keyword evidence="2" id="KW-0812">Transmembrane</keyword>
<evidence type="ECO:0000313" key="3">
    <source>
        <dbReference type="EMBL" id="MBB2184601.1"/>
    </source>
</evidence>
<feature type="coiled-coil region" evidence="1">
    <location>
        <begin position="245"/>
        <end position="320"/>
    </location>
</feature>
<dbReference type="Proteomes" id="UP000574276">
    <property type="component" value="Unassembled WGS sequence"/>
</dbReference>
<keyword evidence="4" id="KW-1185">Reference proteome</keyword>
<protein>
    <submittedName>
        <fullName evidence="3">Uncharacterized protein</fullName>
    </submittedName>
</protein>
<keyword evidence="2" id="KW-0472">Membrane</keyword>
<name>A0A839K7H8_9FIRM</name>
<gene>
    <name evidence="3" type="ORF">H0486_17145</name>
</gene>
<accession>A0A839K7H8</accession>
<evidence type="ECO:0000313" key="4">
    <source>
        <dbReference type="Proteomes" id="UP000574276"/>
    </source>
</evidence>